<protein>
    <submittedName>
        <fullName evidence="10">Alanyl-tRNA editing protein Aarsd1</fullName>
    </submittedName>
</protein>
<dbReference type="GO" id="GO:0006419">
    <property type="term" value="P:alanyl-tRNA aminoacylation"/>
    <property type="evidence" value="ECO:0007669"/>
    <property type="project" value="InterPro"/>
</dbReference>
<sequence length="422" mass="48024">MKANFNIFCFIVFSIKIAVIEMVFLCQKDSFLKEHQTKVVSCRQNGSDPKQYHVRLEDTIFFPLGGGQHSDKGTLGGAEVVDVFRDGEEAVHVMNKEFQPGQVVDLKIDWPHRFDQMQQHTGQHLLSAVIDKMFNYSTESWNCGADVCDVELDTRTKDLTEDDVSAIEGECNRLIQQGVKVYASVYEPDDPMLKTAHTRGLPKDHKGAIRIVHIDGLDNNMCCGTHVTNLNQLQIMKLLKTSRAQKGHYLLHFVVGNRVLKKLKETYNREREMSALIKCNPENQLELVRKNIELSRKQHKYLSNVLKDMAVLEARSVNKDSPYTFIYRREGDMSYATSFMREFQKQQLQSDALLVIVVGDGQEGNLLVFNKSGKAEEIGKLLCDANILDGVGRGRDNQFMAKLKHPERHVKANDAVKKHLKS</sequence>
<keyword evidence="7" id="KW-0648">Protein biosynthesis</keyword>
<evidence type="ECO:0000256" key="5">
    <source>
        <dbReference type="ARBA" id="ARBA00022723"/>
    </source>
</evidence>
<dbReference type="GO" id="GO:0005737">
    <property type="term" value="C:cytoplasm"/>
    <property type="evidence" value="ECO:0007669"/>
    <property type="project" value="UniProtKB-SubCell"/>
</dbReference>
<dbReference type="GO" id="GO:0005524">
    <property type="term" value="F:ATP binding"/>
    <property type="evidence" value="ECO:0007669"/>
    <property type="project" value="InterPro"/>
</dbReference>
<dbReference type="EMBL" id="HBUF01189933">
    <property type="protein sequence ID" value="CAG6657865.1"/>
    <property type="molecule type" value="Transcribed_RNA"/>
</dbReference>
<dbReference type="InterPro" id="IPR051335">
    <property type="entry name" value="Alanyl-tRNA_Editing_Enzymes"/>
</dbReference>
<dbReference type="InterPro" id="IPR018165">
    <property type="entry name" value="Ala-tRNA-synth_IIc_core"/>
</dbReference>
<dbReference type="Gene3D" id="3.30.980.10">
    <property type="entry name" value="Threonyl-trna Synthetase, Chain A, domain 2"/>
    <property type="match status" value="1"/>
</dbReference>
<evidence type="ECO:0000256" key="7">
    <source>
        <dbReference type="ARBA" id="ARBA00022917"/>
    </source>
</evidence>
<dbReference type="FunFam" id="3.30.980.10:FF:000007">
    <property type="entry name" value="alanyl-tRNA editing protein Aarsd1"/>
    <property type="match status" value="1"/>
</dbReference>
<dbReference type="Gene3D" id="2.40.30.130">
    <property type="match status" value="1"/>
</dbReference>
<dbReference type="SUPFAM" id="SSF55186">
    <property type="entry name" value="ThrRS/AlaRS common domain"/>
    <property type="match status" value="1"/>
</dbReference>
<dbReference type="GO" id="GO:0046872">
    <property type="term" value="F:metal ion binding"/>
    <property type="evidence" value="ECO:0007669"/>
    <property type="project" value="UniProtKB-KW"/>
</dbReference>
<evidence type="ECO:0000256" key="1">
    <source>
        <dbReference type="ARBA" id="ARBA00001947"/>
    </source>
</evidence>
<dbReference type="InterPro" id="IPR009000">
    <property type="entry name" value="Transl_B-barrel_sf"/>
</dbReference>
<dbReference type="AlphaFoldDB" id="A0A8D8RV46"/>
<organism evidence="10">
    <name type="scientific">Cacopsylla melanoneura</name>
    <dbReference type="NCBI Taxonomy" id="428564"/>
    <lineage>
        <taxon>Eukaryota</taxon>
        <taxon>Metazoa</taxon>
        <taxon>Ecdysozoa</taxon>
        <taxon>Arthropoda</taxon>
        <taxon>Hexapoda</taxon>
        <taxon>Insecta</taxon>
        <taxon>Pterygota</taxon>
        <taxon>Neoptera</taxon>
        <taxon>Paraneoptera</taxon>
        <taxon>Hemiptera</taxon>
        <taxon>Sternorrhyncha</taxon>
        <taxon>Psylloidea</taxon>
        <taxon>Psyllidae</taxon>
        <taxon>Psyllinae</taxon>
        <taxon>Cacopsylla</taxon>
    </lineage>
</organism>
<evidence type="ECO:0000256" key="8">
    <source>
        <dbReference type="SAM" id="Phobius"/>
    </source>
</evidence>
<name>A0A8D8RV46_9HEMI</name>
<dbReference type="InterPro" id="IPR012947">
    <property type="entry name" value="tRNA_SAD"/>
</dbReference>
<evidence type="ECO:0000256" key="3">
    <source>
        <dbReference type="ARBA" id="ARBA00008429"/>
    </source>
</evidence>
<dbReference type="SMART" id="SM00863">
    <property type="entry name" value="tRNA_SAD"/>
    <property type="match status" value="1"/>
</dbReference>
<feature type="domain" description="Alanyl-transfer RNA synthetases family profile" evidence="9">
    <location>
        <begin position="24"/>
        <end position="265"/>
    </location>
</feature>
<proteinExistence type="inferred from homology"/>
<keyword evidence="6" id="KW-0862">Zinc</keyword>
<evidence type="ECO:0000313" key="10">
    <source>
        <dbReference type="EMBL" id="CAG6657865.1"/>
    </source>
</evidence>
<keyword evidence="4" id="KW-0963">Cytoplasm</keyword>
<evidence type="ECO:0000256" key="6">
    <source>
        <dbReference type="ARBA" id="ARBA00022833"/>
    </source>
</evidence>
<dbReference type="SUPFAM" id="SSF50447">
    <property type="entry name" value="Translation proteins"/>
    <property type="match status" value="1"/>
</dbReference>
<evidence type="ECO:0000256" key="2">
    <source>
        <dbReference type="ARBA" id="ARBA00004496"/>
    </source>
</evidence>
<dbReference type="GO" id="GO:0004813">
    <property type="term" value="F:alanine-tRNA ligase activity"/>
    <property type="evidence" value="ECO:0007669"/>
    <property type="project" value="InterPro"/>
</dbReference>
<dbReference type="Pfam" id="PF07973">
    <property type="entry name" value="tRNA_SAD"/>
    <property type="match status" value="1"/>
</dbReference>
<accession>A0A8D8RV46</accession>
<reference evidence="10" key="1">
    <citation type="submission" date="2021-05" db="EMBL/GenBank/DDBJ databases">
        <authorList>
            <person name="Alioto T."/>
            <person name="Alioto T."/>
            <person name="Gomez Garrido J."/>
        </authorList>
    </citation>
    <scope>NUCLEOTIDE SEQUENCE</scope>
</reference>
<keyword evidence="8" id="KW-1133">Transmembrane helix</keyword>
<dbReference type="PROSITE" id="PS50860">
    <property type="entry name" value="AA_TRNA_LIGASE_II_ALA"/>
    <property type="match status" value="1"/>
</dbReference>
<dbReference type="PANTHER" id="PTHR43462:SF1">
    <property type="entry name" value="ALANYL-TRNA EDITING PROTEIN AARSD1"/>
    <property type="match status" value="1"/>
</dbReference>
<feature type="transmembrane region" description="Helical" evidence="8">
    <location>
        <begin position="7"/>
        <end position="25"/>
    </location>
</feature>
<evidence type="ECO:0000256" key="4">
    <source>
        <dbReference type="ARBA" id="ARBA00022490"/>
    </source>
</evidence>
<dbReference type="PANTHER" id="PTHR43462">
    <property type="entry name" value="ALANYL-TRNA EDITING PROTEIN"/>
    <property type="match status" value="1"/>
</dbReference>
<evidence type="ECO:0000259" key="9">
    <source>
        <dbReference type="PROSITE" id="PS50860"/>
    </source>
</evidence>
<comment type="cofactor">
    <cofactor evidence="1">
        <name>Zn(2+)</name>
        <dbReference type="ChEBI" id="CHEBI:29105"/>
    </cofactor>
</comment>
<dbReference type="GO" id="GO:0002196">
    <property type="term" value="F:Ser-tRNA(Ala) deacylase activity"/>
    <property type="evidence" value="ECO:0007669"/>
    <property type="project" value="TreeGrafter"/>
</dbReference>
<comment type="similarity">
    <text evidence="3">Belongs to the class-II aminoacyl-tRNA synthetase family. Alax-L subfamily.</text>
</comment>
<dbReference type="InterPro" id="IPR018163">
    <property type="entry name" value="Thr/Ala-tRNA-synth_IIc_edit"/>
</dbReference>
<keyword evidence="5" id="KW-0479">Metal-binding</keyword>
<keyword evidence="8" id="KW-0812">Transmembrane</keyword>
<comment type="subcellular location">
    <subcellularLocation>
        <location evidence="2">Cytoplasm</location>
    </subcellularLocation>
</comment>
<dbReference type="GO" id="GO:0003676">
    <property type="term" value="F:nucleic acid binding"/>
    <property type="evidence" value="ECO:0007669"/>
    <property type="project" value="InterPro"/>
</dbReference>
<keyword evidence="8" id="KW-0472">Membrane</keyword>